<organism evidence="2 3">
    <name type="scientific">Lojkania enalia</name>
    <dbReference type="NCBI Taxonomy" id="147567"/>
    <lineage>
        <taxon>Eukaryota</taxon>
        <taxon>Fungi</taxon>
        <taxon>Dikarya</taxon>
        <taxon>Ascomycota</taxon>
        <taxon>Pezizomycotina</taxon>
        <taxon>Dothideomycetes</taxon>
        <taxon>Pleosporomycetidae</taxon>
        <taxon>Pleosporales</taxon>
        <taxon>Pleosporales incertae sedis</taxon>
        <taxon>Lojkania</taxon>
    </lineage>
</organism>
<dbReference type="EMBL" id="ML986796">
    <property type="protein sequence ID" value="KAF2258016.1"/>
    <property type="molecule type" value="Genomic_DNA"/>
</dbReference>
<accession>A0A9P4JWX2</accession>
<feature type="transmembrane region" description="Helical" evidence="1">
    <location>
        <begin position="12"/>
        <end position="36"/>
    </location>
</feature>
<gene>
    <name evidence="2" type="ORF">CC78DRAFT_597067</name>
</gene>
<keyword evidence="1" id="KW-1133">Transmembrane helix</keyword>
<reference evidence="3" key="1">
    <citation type="journal article" date="2020" name="Stud. Mycol.">
        <title>101 Dothideomycetes genomes: A test case for predicting lifestyles and emergence of pathogens.</title>
        <authorList>
            <person name="Haridas S."/>
            <person name="Albert R."/>
            <person name="Binder M."/>
            <person name="Bloem J."/>
            <person name="LaButti K."/>
            <person name="Salamov A."/>
            <person name="Andreopoulos B."/>
            <person name="Baker S."/>
            <person name="Barry K."/>
            <person name="Bills G."/>
            <person name="Bluhm B."/>
            <person name="Cannon C."/>
            <person name="Castanera R."/>
            <person name="Culley D."/>
            <person name="Daum C."/>
            <person name="Ezra D."/>
            <person name="Gonzalez J."/>
            <person name="Henrissat B."/>
            <person name="Kuo A."/>
            <person name="Liang C."/>
            <person name="Lipzen A."/>
            <person name="Lutzoni F."/>
            <person name="Magnuson J."/>
            <person name="Mondo S."/>
            <person name="Nolan M."/>
            <person name="Ohm R."/>
            <person name="Pangilinan J."/>
            <person name="Park H.-J."/>
            <person name="Ramirez L."/>
            <person name="Alfaro M."/>
            <person name="Sun H."/>
            <person name="Tritt A."/>
            <person name="Yoshinaga Y."/>
            <person name="Zwiers L.-H."/>
            <person name="Turgeon B."/>
            <person name="Goodwin S."/>
            <person name="Spatafora J."/>
            <person name="Crous P."/>
            <person name="Grigoriev I."/>
        </authorList>
    </citation>
    <scope>NUCLEOTIDE SEQUENCE [LARGE SCALE GENOMIC DNA]</scope>
    <source>
        <strain evidence="3">CBS 304.66</strain>
    </source>
</reference>
<keyword evidence="1" id="KW-0812">Transmembrane</keyword>
<keyword evidence="1" id="KW-0472">Membrane</keyword>
<feature type="transmembrane region" description="Helical" evidence="1">
    <location>
        <begin position="72"/>
        <end position="92"/>
    </location>
</feature>
<keyword evidence="3" id="KW-1185">Reference proteome</keyword>
<comment type="caution">
    <text evidence="2">The sequence shown here is derived from an EMBL/GenBank/DDBJ whole genome shotgun (WGS) entry which is preliminary data.</text>
</comment>
<dbReference type="OrthoDB" id="4078873at2759"/>
<name>A0A9P4JWX2_9PLEO</name>
<dbReference type="Proteomes" id="UP000800093">
    <property type="component" value="Unassembled WGS sequence"/>
</dbReference>
<protein>
    <submittedName>
        <fullName evidence="2">Uncharacterized protein</fullName>
    </submittedName>
</protein>
<feature type="transmembrane region" description="Helical" evidence="1">
    <location>
        <begin position="125"/>
        <end position="147"/>
    </location>
</feature>
<evidence type="ECO:0000313" key="2">
    <source>
        <dbReference type="EMBL" id="KAF2258016.1"/>
    </source>
</evidence>
<evidence type="ECO:0000256" key="1">
    <source>
        <dbReference type="SAM" id="Phobius"/>
    </source>
</evidence>
<evidence type="ECO:0000313" key="3">
    <source>
        <dbReference type="Proteomes" id="UP000800093"/>
    </source>
</evidence>
<proteinExistence type="predicted"/>
<dbReference type="AlphaFoldDB" id="A0A9P4JWX2"/>
<sequence>MILMSACNNVKAYAVVQVFYTVGSFGLQYALSVFIADASILRKRRLIQAIYHFVESDHLLVGWPDIRLGRRWAPGMFTILIPAITLPLYGLLLKNFLKAKKLGLVHKRKSNHNFEQSASRYYREFNAVSLGLIPAGVALFFLPFNLYTLQAHGLS</sequence>